<sequence length="295" mass="33101">MEEKSVQEDCTNYSYPQGEETASSSSQLSQQSTTYATQEQTSTRHDVQKKSDDYSETQSESMEPSLDDRVEDIEEVVGGALGAFTKTGARPKWLKCKLCNYECWPPNARHHLLKCPVLKKSPHLRDKMLPNPTPPPPPPSSRNVYAREEDNPYYFTRISTAPGYVCNNCGLGLRGAHRPRHLRSCWKRGKKGAMDRNASSRYDQRRQSKSATTDSSTCSSRKSHGDGSFCPILETRTSTWGFQDSIPSSCVWHISAEQNQEVNTTSTIRVAIVSVGEQWVMGNTRNQLSVHNLCS</sequence>
<feature type="region of interest" description="Disordered" evidence="1">
    <location>
        <begin position="1"/>
        <end position="69"/>
    </location>
</feature>
<feature type="region of interest" description="Disordered" evidence="1">
    <location>
        <begin position="195"/>
        <end position="225"/>
    </location>
</feature>
<feature type="compositionally biased region" description="Polar residues" evidence="1">
    <location>
        <begin position="209"/>
        <end position="220"/>
    </location>
</feature>
<reference evidence="2 3" key="1">
    <citation type="submission" date="2022-07" db="EMBL/GenBank/DDBJ databases">
        <title>Genome-wide signatures of adaptation to extreme environments.</title>
        <authorList>
            <person name="Cho C.H."/>
            <person name="Yoon H.S."/>
        </authorList>
    </citation>
    <scope>NUCLEOTIDE SEQUENCE [LARGE SCALE GENOMIC DNA]</scope>
    <source>
        <strain evidence="2 3">108.79 E11</strain>
    </source>
</reference>
<comment type="caution">
    <text evidence="2">The sequence shown here is derived from an EMBL/GenBank/DDBJ whole genome shotgun (WGS) entry which is preliminary data.</text>
</comment>
<dbReference type="AlphaFoldDB" id="A0AAV9IIX7"/>
<dbReference type="EMBL" id="JANCYU010000049">
    <property type="protein sequence ID" value="KAK4527228.1"/>
    <property type="molecule type" value="Genomic_DNA"/>
</dbReference>
<accession>A0AAV9IIX7</accession>
<dbReference type="Proteomes" id="UP001300502">
    <property type="component" value="Unassembled WGS sequence"/>
</dbReference>
<evidence type="ECO:0000313" key="2">
    <source>
        <dbReference type="EMBL" id="KAK4527228.1"/>
    </source>
</evidence>
<feature type="region of interest" description="Disordered" evidence="1">
    <location>
        <begin position="124"/>
        <end position="145"/>
    </location>
</feature>
<name>A0AAV9IIX7_9RHOD</name>
<evidence type="ECO:0000313" key="3">
    <source>
        <dbReference type="Proteomes" id="UP001300502"/>
    </source>
</evidence>
<proteinExistence type="predicted"/>
<protein>
    <submittedName>
        <fullName evidence="2">Uncharacterized protein</fullName>
    </submittedName>
</protein>
<feature type="compositionally biased region" description="Low complexity" evidence="1">
    <location>
        <begin position="21"/>
        <end position="38"/>
    </location>
</feature>
<keyword evidence="3" id="KW-1185">Reference proteome</keyword>
<organism evidence="2 3">
    <name type="scientific">Galdieria yellowstonensis</name>
    <dbReference type="NCBI Taxonomy" id="3028027"/>
    <lineage>
        <taxon>Eukaryota</taxon>
        <taxon>Rhodophyta</taxon>
        <taxon>Bangiophyceae</taxon>
        <taxon>Galdieriales</taxon>
        <taxon>Galdieriaceae</taxon>
        <taxon>Galdieria</taxon>
    </lineage>
</organism>
<feature type="compositionally biased region" description="Pro residues" evidence="1">
    <location>
        <begin position="131"/>
        <end position="140"/>
    </location>
</feature>
<feature type="compositionally biased region" description="Basic and acidic residues" evidence="1">
    <location>
        <begin position="42"/>
        <end position="53"/>
    </location>
</feature>
<evidence type="ECO:0000256" key="1">
    <source>
        <dbReference type="SAM" id="MobiDB-lite"/>
    </source>
</evidence>
<gene>
    <name evidence="2" type="ORF">GAYE_SCF37G5150</name>
</gene>